<evidence type="ECO:0000313" key="2">
    <source>
        <dbReference type="Proteomes" id="UP000198870"/>
    </source>
</evidence>
<gene>
    <name evidence="1" type="ORF">SAMN05216233_108168</name>
</gene>
<dbReference type="Proteomes" id="UP000198870">
    <property type="component" value="Unassembled WGS sequence"/>
</dbReference>
<keyword evidence="2" id="KW-1185">Reference proteome</keyword>
<organism evidence="1 2">
    <name type="scientific">Desulfoluna spongiiphila</name>
    <dbReference type="NCBI Taxonomy" id="419481"/>
    <lineage>
        <taxon>Bacteria</taxon>
        <taxon>Pseudomonadati</taxon>
        <taxon>Thermodesulfobacteriota</taxon>
        <taxon>Desulfobacteria</taxon>
        <taxon>Desulfobacterales</taxon>
        <taxon>Desulfolunaceae</taxon>
        <taxon>Desulfoluna</taxon>
    </lineage>
</organism>
<sequence>MKLNQTELFDHLKATMEKMGATYQEHSFRATSIPVKSGLCLVHGELCFIMDKRRKLREKNRILGRALARMDLDTVHIPPAVREFILEEG</sequence>
<dbReference type="AlphaFoldDB" id="A0A1G5FMS2"/>
<dbReference type="EMBL" id="FMUX01000008">
    <property type="protein sequence ID" value="SCY40585.1"/>
    <property type="molecule type" value="Genomic_DNA"/>
</dbReference>
<accession>A0A1G5FMS2</accession>
<reference evidence="1 2" key="1">
    <citation type="submission" date="2016-10" db="EMBL/GenBank/DDBJ databases">
        <authorList>
            <person name="de Groot N.N."/>
        </authorList>
    </citation>
    <scope>NUCLEOTIDE SEQUENCE [LARGE SCALE GENOMIC DNA]</scope>
    <source>
        <strain evidence="1 2">AA1</strain>
    </source>
</reference>
<name>A0A1G5FMS2_9BACT</name>
<evidence type="ECO:0000313" key="1">
    <source>
        <dbReference type="EMBL" id="SCY40585.1"/>
    </source>
</evidence>
<proteinExistence type="predicted"/>
<dbReference type="RefSeq" id="WP_092211020.1">
    <property type="nucleotide sequence ID" value="NZ_FMUX01000008.1"/>
</dbReference>
<dbReference type="OrthoDB" id="5421569at2"/>
<protein>
    <submittedName>
        <fullName evidence="1">Uncharacterized protein</fullName>
    </submittedName>
</protein>